<proteinExistence type="predicted"/>
<evidence type="ECO:0000313" key="3">
    <source>
        <dbReference type="Proteomes" id="UP000609064"/>
    </source>
</evidence>
<dbReference type="InterPro" id="IPR043766">
    <property type="entry name" value="BfmA-like"/>
</dbReference>
<keyword evidence="3" id="KW-1185">Reference proteome</keyword>
<feature type="region of interest" description="Disordered" evidence="1">
    <location>
        <begin position="274"/>
        <end position="295"/>
    </location>
</feature>
<evidence type="ECO:0008006" key="4">
    <source>
        <dbReference type="Google" id="ProtNLM"/>
    </source>
</evidence>
<gene>
    <name evidence="2" type="ORF">GCM10011514_10600</name>
</gene>
<dbReference type="AlphaFoldDB" id="A0A916YL56"/>
<accession>A0A916YL56</accession>
<evidence type="ECO:0000256" key="1">
    <source>
        <dbReference type="SAM" id="MobiDB-lite"/>
    </source>
</evidence>
<comment type="caution">
    <text evidence="2">The sequence shown here is derived from an EMBL/GenBank/DDBJ whole genome shotgun (WGS) entry which is preliminary data.</text>
</comment>
<evidence type="ECO:0000313" key="2">
    <source>
        <dbReference type="EMBL" id="GGD48425.1"/>
    </source>
</evidence>
<sequence length="362" mass="41560">MYSKIINPTKHGNIVYDNKSSAARLGNYLNKEPSTNEEKGIFFNSLGDFDKKQMLEAIDNNVKGLTQKDDKFHSLVIAPSAKELEHIGNDHSKLKAFTIACMEKYAANFNLGGTPLNTGRKLSEKDLVWYATIHQNRAYKGTDVEVLNGEKKSGDLKKGLQTHIHVVVSARDKEQKITLNPNTSNKQRFKMTTWFEANQRQFNQQFDFKPDPKEIPKSKDKTAYFILWTEKKLHLLEKLGITDKQITEIRNIAKIKNNSTDFRKNLGMVIKEVRANKSSKNSQQQQKNIPISSEQMKLLENTTPFKIQTDLELPSTNKSFMAEFKSFQSIFEHLSTDEFSKNQINPSAKRKKKRNLNQDLSL</sequence>
<reference evidence="2" key="1">
    <citation type="journal article" date="2014" name="Int. J. Syst. Evol. Microbiol.">
        <title>Complete genome sequence of Corynebacterium casei LMG S-19264T (=DSM 44701T), isolated from a smear-ripened cheese.</title>
        <authorList>
            <consortium name="US DOE Joint Genome Institute (JGI-PGF)"/>
            <person name="Walter F."/>
            <person name="Albersmeier A."/>
            <person name="Kalinowski J."/>
            <person name="Ruckert C."/>
        </authorList>
    </citation>
    <scope>NUCLEOTIDE SEQUENCE</scope>
    <source>
        <strain evidence="2">CGMCC 1.15958</strain>
    </source>
</reference>
<reference evidence="2" key="2">
    <citation type="submission" date="2020-09" db="EMBL/GenBank/DDBJ databases">
        <authorList>
            <person name="Sun Q."/>
            <person name="Zhou Y."/>
        </authorList>
    </citation>
    <scope>NUCLEOTIDE SEQUENCE</scope>
    <source>
        <strain evidence="2">CGMCC 1.15958</strain>
    </source>
</reference>
<dbReference type="Pfam" id="PF18976">
    <property type="entry name" value="DUF5712"/>
    <property type="match status" value="1"/>
</dbReference>
<feature type="compositionally biased region" description="Low complexity" evidence="1">
    <location>
        <begin position="276"/>
        <end position="288"/>
    </location>
</feature>
<dbReference type="RefSeq" id="WP_188765000.1">
    <property type="nucleotide sequence ID" value="NZ_BMKK01000002.1"/>
</dbReference>
<feature type="region of interest" description="Disordered" evidence="1">
    <location>
        <begin position="342"/>
        <end position="362"/>
    </location>
</feature>
<protein>
    <recommendedName>
        <fullName evidence="4">Mobilization protein</fullName>
    </recommendedName>
</protein>
<name>A0A916YL56_9BACT</name>
<dbReference type="EMBL" id="BMKK01000002">
    <property type="protein sequence ID" value="GGD48425.1"/>
    <property type="molecule type" value="Genomic_DNA"/>
</dbReference>
<dbReference type="Proteomes" id="UP000609064">
    <property type="component" value="Unassembled WGS sequence"/>
</dbReference>
<organism evidence="2 3">
    <name type="scientific">Emticicia aquatilis</name>
    <dbReference type="NCBI Taxonomy" id="1537369"/>
    <lineage>
        <taxon>Bacteria</taxon>
        <taxon>Pseudomonadati</taxon>
        <taxon>Bacteroidota</taxon>
        <taxon>Cytophagia</taxon>
        <taxon>Cytophagales</taxon>
        <taxon>Leadbetterellaceae</taxon>
        <taxon>Emticicia</taxon>
    </lineage>
</organism>